<reference evidence="2" key="1">
    <citation type="submission" date="2016-11" db="EMBL/GenBank/DDBJ databases">
        <authorList>
            <person name="Varghese N."/>
            <person name="Submissions S."/>
        </authorList>
    </citation>
    <scope>NUCLEOTIDE SEQUENCE [LARGE SCALE GENOMIC DNA]</scope>
    <source>
        <strain evidence="2">UWOS</strain>
    </source>
</reference>
<gene>
    <name evidence="1" type="ORF">SAMN05720469_1582</name>
</gene>
<dbReference type="GO" id="GO:0008168">
    <property type="term" value="F:methyltransferase activity"/>
    <property type="evidence" value="ECO:0007669"/>
    <property type="project" value="UniProtKB-KW"/>
</dbReference>
<dbReference type="AlphaFoldDB" id="A0A1M6ZDM6"/>
<proteinExistence type="predicted"/>
<name>A0A1M6ZDM6_9BACT</name>
<organism evidence="1 2">
    <name type="scientific">Fibrobacter intestinalis</name>
    <dbReference type="NCBI Taxonomy" id="28122"/>
    <lineage>
        <taxon>Bacteria</taxon>
        <taxon>Pseudomonadati</taxon>
        <taxon>Fibrobacterota</taxon>
        <taxon>Fibrobacteria</taxon>
        <taxon>Fibrobacterales</taxon>
        <taxon>Fibrobacteraceae</taxon>
        <taxon>Fibrobacter</taxon>
    </lineage>
</organism>
<dbReference type="Pfam" id="PF13651">
    <property type="entry name" value="EcoRI_methylase"/>
    <property type="match status" value="1"/>
</dbReference>
<protein>
    <submittedName>
        <fullName evidence="1">Adenine-specific methyltransferase EcoRI</fullName>
    </submittedName>
</protein>
<dbReference type="EMBL" id="FRAW01000058">
    <property type="protein sequence ID" value="SHL28484.1"/>
    <property type="molecule type" value="Genomic_DNA"/>
</dbReference>
<keyword evidence="1" id="KW-0808">Transferase</keyword>
<evidence type="ECO:0000313" key="1">
    <source>
        <dbReference type="EMBL" id="SHL28484.1"/>
    </source>
</evidence>
<dbReference type="Proteomes" id="UP000184275">
    <property type="component" value="Unassembled WGS sequence"/>
</dbReference>
<sequence>MDKTKDIPMDYKGVMGVPITFLHKFNPAQFEIIKFRKGDDEKDLTINGKSPYFRILIKNKQIVD</sequence>
<evidence type="ECO:0000313" key="2">
    <source>
        <dbReference type="Proteomes" id="UP000184275"/>
    </source>
</evidence>
<dbReference type="GO" id="GO:0032259">
    <property type="term" value="P:methylation"/>
    <property type="evidence" value="ECO:0007669"/>
    <property type="project" value="UniProtKB-KW"/>
</dbReference>
<accession>A0A1M6ZDM6</accession>
<dbReference type="InterPro" id="IPR025247">
    <property type="entry name" value="EcoRI-like_methylase"/>
</dbReference>
<keyword evidence="2" id="KW-1185">Reference proteome</keyword>
<keyword evidence="1" id="KW-0489">Methyltransferase</keyword>